<organism evidence="2 3">
    <name type="scientific">Trebonia kvetii</name>
    <dbReference type="NCBI Taxonomy" id="2480626"/>
    <lineage>
        <taxon>Bacteria</taxon>
        <taxon>Bacillati</taxon>
        <taxon>Actinomycetota</taxon>
        <taxon>Actinomycetes</taxon>
        <taxon>Streptosporangiales</taxon>
        <taxon>Treboniaceae</taxon>
        <taxon>Trebonia</taxon>
    </lineage>
</organism>
<dbReference type="SUPFAM" id="SSF89796">
    <property type="entry name" value="CoA-transferase family III (CaiB/BaiF)"/>
    <property type="match status" value="1"/>
</dbReference>
<dbReference type="InterPro" id="IPR023606">
    <property type="entry name" value="CoA-Trfase_III_dom_1_sf"/>
</dbReference>
<sequence length="407" mass="43762">MAVKSPRRLISEWRVMRVAAVPAPDSPGPLAGIRVIDTSNTFMAPYATLLMAQMGAEVIKVEEPGGDILRQVADTTGTGAGPVFLNTNQGKKSVVLDIRGDHDYAILTRLVADADVFVHNRPPAAARRLRVDYPSLGPGNPRLIHCGAFGYGSGGPYRDLPAYDDVIQAASGFAYVQTNGGEPQYVRSSVADKTSGLFVLAAILAALFERERSGLGQAVEVPMFEAMASFVLLEQQGGAVYDPPRGAPLYARTASVNRHPYRTADGMIAVMLYTDKHWQTFFRLIDRPALASDARFATMSARTAHTDALYGIVESELKARPTAEWLRLFGEHRIPATTVNSITDLLGDPHIAAVGLIKESRHPEVGRIRTPGLPVKFSRSKPPVVGPAPLLGQHNHLLDELGGGASG</sequence>
<gene>
    <name evidence="2" type="ORF">EAS64_25630</name>
</gene>
<proteinExistence type="predicted"/>
<dbReference type="EMBL" id="RPFW01000005">
    <property type="protein sequence ID" value="TVZ02210.1"/>
    <property type="molecule type" value="Genomic_DNA"/>
</dbReference>
<dbReference type="InterPro" id="IPR044855">
    <property type="entry name" value="CoA-Trfase_III_dom3_sf"/>
</dbReference>
<comment type="caution">
    <text evidence="2">The sequence shown here is derived from an EMBL/GenBank/DDBJ whole genome shotgun (WGS) entry which is preliminary data.</text>
</comment>
<dbReference type="Proteomes" id="UP000460272">
    <property type="component" value="Unassembled WGS sequence"/>
</dbReference>
<evidence type="ECO:0000313" key="3">
    <source>
        <dbReference type="Proteomes" id="UP000460272"/>
    </source>
</evidence>
<dbReference type="PANTHER" id="PTHR48207:SF4">
    <property type="entry name" value="BLL6097 PROTEIN"/>
    <property type="match status" value="1"/>
</dbReference>
<dbReference type="GO" id="GO:0008410">
    <property type="term" value="F:CoA-transferase activity"/>
    <property type="evidence" value="ECO:0007669"/>
    <property type="project" value="TreeGrafter"/>
</dbReference>
<dbReference type="Pfam" id="PF02515">
    <property type="entry name" value="CoA_transf_3"/>
    <property type="match status" value="1"/>
</dbReference>
<accession>A0A6P2BTB1</accession>
<dbReference type="InterPro" id="IPR050483">
    <property type="entry name" value="CoA-transferase_III_domain"/>
</dbReference>
<dbReference type="InterPro" id="IPR003673">
    <property type="entry name" value="CoA-Trfase_fam_III"/>
</dbReference>
<evidence type="ECO:0000256" key="1">
    <source>
        <dbReference type="ARBA" id="ARBA00022679"/>
    </source>
</evidence>
<protein>
    <submittedName>
        <fullName evidence="2">CoA transferase</fullName>
    </submittedName>
</protein>
<keyword evidence="3" id="KW-1185">Reference proteome</keyword>
<dbReference type="Gene3D" id="3.30.1540.10">
    <property type="entry name" value="formyl-coa transferase, domain 3"/>
    <property type="match status" value="1"/>
</dbReference>
<reference evidence="2 3" key="1">
    <citation type="submission" date="2018-11" db="EMBL/GenBank/DDBJ databases">
        <title>Trebonia kvetii gen.nov., sp.nov., a novel acidophilic actinobacterium, and proposal of the new actinobacterial family Treboniaceae fam. nov.</title>
        <authorList>
            <person name="Rapoport D."/>
            <person name="Sagova-Mareckova M."/>
            <person name="Sedlacek I."/>
            <person name="Provaznik J."/>
            <person name="Kralova S."/>
            <person name="Pavlinic D."/>
            <person name="Benes V."/>
            <person name="Kopecky J."/>
        </authorList>
    </citation>
    <scope>NUCLEOTIDE SEQUENCE [LARGE SCALE GENOMIC DNA]</scope>
    <source>
        <strain evidence="2 3">15Tr583</strain>
    </source>
</reference>
<keyword evidence="1 2" id="KW-0808">Transferase</keyword>
<dbReference type="PANTHER" id="PTHR48207">
    <property type="entry name" value="SUCCINATE--HYDROXYMETHYLGLUTARATE COA-TRANSFERASE"/>
    <property type="match status" value="1"/>
</dbReference>
<dbReference type="AlphaFoldDB" id="A0A6P2BTB1"/>
<evidence type="ECO:0000313" key="2">
    <source>
        <dbReference type="EMBL" id="TVZ02210.1"/>
    </source>
</evidence>
<name>A0A6P2BTB1_9ACTN</name>
<dbReference type="Gene3D" id="3.40.50.10540">
    <property type="entry name" value="Crotonobetainyl-coa:carnitine coa-transferase, domain 1"/>
    <property type="match status" value="1"/>
</dbReference>
<dbReference type="OrthoDB" id="9797653at2"/>